<dbReference type="Pfam" id="PF00335">
    <property type="entry name" value="Tetraspanin"/>
    <property type="match status" value="1"/>
</dbReference>
<accession>A0ABR4NET4</accession>
<evidence type="ECO:0000256" key="3">
    <source>
        <dbReference type="ARBA" id="ARBA00022989"/>
    </source>
</evidence>
<feature type="transmembrane region" description="Helical" evidence="5">
    <location>
        <begin position="525"/>
        <end position="546"/>
    </location>
</feature>
<feature type="transmembrane region" description="Helical" evidence="5">
    <location>
        <begin position="217"/>
        <end position="237"/>
    </location>
</feature>
<feature type="transmembrane region" description="Helical" evidence="5">
    <location>
        <begin position="178"/>
        <end position="197"/>
    </location>
</feature>
<gene>
    <name evidence="6" type="ORF">HK105_202457</name>
</gene>
<evidence type="ECO:0000256" key="4">
    <source>
        <dbReference type="ARBA" id="ARBA00023136"/>
    </source>
</evidence>
<feature type="transmembrane region" description="Helical" evidence="5">
    <location>
        <begin position="365"/>
        <end position="395"/>
    </location>
</feature>
<feature type="transmembrane region" description="Helical" evidence="5">
    <location>
        <begin position="258"/>
        <end position="280"/>
    </location>
</feature>
<dbReference type="Proteomes" id="UP001527925">
    <property type="component" value="Unassembled WGS sequence"/>
</dbReference>
<feature type="transmembrane region" description="Helical" evidence="5">
    <location>
        <begin position="333"/>
        <end position="353"/>
    </location>
</feature>
<feature type="transmembrane region" description="Helical" evidence="5">
    <location>
        <begin position="456"/>
        <end position="478"/>
    </location>
</feature>
<feature type="transmembrane region" description="Helical" evidence="5">
    <location>
        <begin position="89"/>
        <end position="109"/>
    </location>
</feature>
<keyword evidence="7" id="KW-1185">Reference proteome</keyword>
<dbReference type="Pfam" id="PF16983">
    <property type="entry name" value="MFS_MOT1"/>
    <property type="match status" value="2"/>
</dbReference>
<comment type="subcellular location">
    <subcellularLocation>
        <location evidence="1">Membrane</location>
        <topology evidence="1">Multi-pass membrane protein</topology>
    </subcellularLocation>
</comment>
<proteinExistence type="predicted"/>
<name>A0ABR4NET4_9FUNG</name>
<dbReference type="PANTHER" id="PTHR31970:SF9">
    <property type="entry name" value="MOLYBDATE TRANSPORTER 2"/>
    <property type="match status" value="1"/>
</dbReference>
<feature type="transmembrane region" description="Helical" evidence="5">
    <location>
        <begin position="41"/>
        <end position="63"/>
    </location>
</feature>
<keyword evidence="2 5" id="KW-0812">Transmembrane</keyword>
<dbReference type="EMBL" id="JADGIZ020000008">
    <property type="protein sequence ID" value="KAL2918043.1"/>
    <property type="molecule type" value="Genomic_DNA"/>
</dbReference>
<feature type="transmembrane region" description="Helical" evidence="5">
    <location>
        <begin position="300"/>
        <end position="326"/>
    </location>
</feature>
<keyword evidence="3 5" id="KW-1133">Transmembrane helix</keyword>
<evidence type="ECO:0000313" key="6">
    <source>
        <dbReference type="EMBL" id="KAL2918043.1"/>
    </source>
</evidence>
<dbReference type="InterPro" id="IPR018499">
    <property type="entry name" value="Tetraspanin/Peripherin"/>
</dbReference>
<sequence>MPPVGARLRALAAAVSLSEVSGALGDMGTLLPILVSLGRTGQVSVTASLVFGGLFNIATGLLYDIPMCVQPMKAIAATALASNLSRAQIVSAGMCVSAVALLLGVTGLIKVVNAYIPMTIVRGIQLGAGLTLIVKGCQSVLKANLYSFAGFDYMDNFLVAALAFLLVLVCYRARSINPAALTLFATGVVLAVVRMYVHNDPKPSISIGFPAPTAPSAADFLSGFLSAGLGQLPLTLLNSVIAVAKLADDLFPDRPSPVASVTSIATFVGLLNLVGGWFGSTPYCHGAGGLAAQYRFGARSGASVVLLGLVKIVVGLLFGSTLVYVFQLIPNTIIGVMLAVAGIELAACARDLASHSTPADYEDHFVVMIVTAGGLIGFSNDGIGFCLGCVAALVLRLARWHRSKAGEPLPSFLQSGHPHHIKRHPLNMPLLSRLQAFSFNTESWFSTSTFVVAKNLLLLINFLSMLAGLILIGAGGYINTNSAEDIVGLSGSIAAAAIVIGCIVSIVSFLGCFGAANEKGMLLKTYFALLIILVILEISVGAAAYAKRDSLGGLLDHAWHDSAIYNNATVLRVENLLKCCGYANITDAAVPANCAVTLGYQTPCVDELMATLRGSLSTIGGGGLAIGVIELVGLIFSVVLFRKIAAKENAQSSLLNEAWRINRTKVQYGYQNYQYV</sequence>
<evidence type="ECO:0000313" key="7">
    <source>
        <dbReference type="Proteomes" id="UP001527925"/>
    </source>
</evidence>
<feature type="transmembrane region" description="Helical" evidence="5">
    <location>
        <begin position="619"/>
        <end position="641"/>
    </location>
</feature>
<dbReference type="PRINTS" id="PR00259">
    <property type="entry name" value="TMFOUR"/>
</dbReference>
<evidence type="ECO:0000256" key="1">
    <source>
        <dbReference type="ARBA" id="ARBA00004141"/>
    </source>
</evidence>
<evidence type="ECO:0008006" key="8">
    <source>
        <dbReference type="Google" id="ProtNLM"/>
    </source>
</evidence>
<protein>
    <recommendedName>
        <fullName evidence="8">Sulfate transporter</fullName>
    </recommendedName>
</protein>
<evidence type="ECO:0000256" key="5">
    <source>
        <dbReference type="SAM" id="Phobius"/>
    </source>
</evidence>
<dbReference type="PANTHER" id="PTHR31970">
    <property type="match status" value="1"/>
</dbReference>
<feature type="transmembrane region" description="Helical" evidence="5">
    <location>
        <begin position="490"/>
        <end position="513"/>
    </location>
</feature>
<keyword evidence="4 5" id="KW-0472">Membrane</keyword>
<comment type="caution">
    <text evidence="6">The sequence shown here is derived from an EMBL/GenBank/DDBJ whole genome shotgun (WGS) entry which is preliminary data.</text>
</comment>
<dbReference type="InterPro" id="IPR031563">
    <property type="entry name" value="MOT1/MOT2"/>
</dbReference>
<feature type="transmembrane region" description="Helical" evidence="5">
    <location>
        <begin position="153"/>
        <end position="171"/>
    </location>
</feature>
<organism evidence="6 7">
    <name type="scientific">Polyrhizophydium stewartii</name>
    <dbReference type="NCBI Taxonomy" id="2732419"/>
    <lineage>
        <taxon>Eukaryota</taxon>
        <taxon>Fungi</taxon>
        <taxon>Fungi incertae sedis</taxon>
        <taxon>Chytridiomycota</taxon>
        <taxon>Chytridiomycota incertae sedis</taxon>
        <taxon>Chytridiomycetes</taxon>
        <taxon>Rhizophydiales</taxon>
        <taxon>Rhizophydiales incertae sedis</taxon>
        <taxon>Polyrhizophydium</taxon>
    </lineage>
</organism>
<evidence type="ECO:0000256" key="2">
    <source>
        <dbReference type="ARBA" id="ARBA00022692"/>
    </source>
</evidence>
<reference evidence="6 7" key="1">
    <citation type="submission" date="2023-09" db="EMBL/GenBank/DDBJ databases">
        <title>Pangenome analysis of Batrachochytrium dendrobatidis and related Chytrids.</title>
        <authorList>
            <person name="Yacoub M.N."/>
            <person name="Stajich J.E."/>
            <person name="James T.Y."/>
        </authorList>
    </citation>
    <scope>NUCLEOTIDE SEQUENCE [LARGE SCALE GENOMIC DNA]</scope>
    <source>
        <strain evidence="6 7">JEL0888</strain>
    </source>
</reference>